<comment type="subcellular location">
    <subcellularLocation>
        <location evidence="1">Membrane</location>
        <topology evidence="1">Multi-pass membrane protein</topology>
    </subcellularLocation>
</comment>
<dbReference type="InterPro" id="IPR003780">
    <property type="entry name" value="COX15/CtaA_fam"/>
</dbReference>
<feature type="transmembrane region" description="Helical" evidence="12">
    <location>
        <begin position="177"/>
        <end position="197"/>
    </location>
</feature>
<feature type="transmembrane region" description="Helical" evidence="12">
    <location>
        <begin position="12"/>
        <end position="34"/>
    </location>
</feature>
<evidence type="ECO:0000256" key="7">
    <source>
        <dbReference type="ARBA" id="ARBA00023004"/>
    </source>
</evidence>
<dbReference type="GO" id="GO:0016491">
    <property type="term" value="F:oxidoreductase activity"/>
    <property type="evidence" value="ECO:0007669"/>
    <property type="project" value="UniProtKB-KW"/>
</dbReference>
<keyword evidence="14" id="KW-1185">Reference proteome</keyword>
<keyword evidence="8" id="KW-0350">Heme biosynthesis</keyword>
<keyword evidence="5 12" id="KW-1133">Transmembrane helix</keyword>
<evidence type="ECO:0000256" key="3">
    <source>
        <dbReference type="ARBA" id="ARBA00022692"/>
    </source>
</evidence>
<feature type="transmembrane region" description="Helical" evidence="12">
    <location>
        <begin position="235"/>
        <end position="254"/>
    </location>
</feature>
<name>A0A931BIW3_9BACT</name>
<organism evidence="13 14">
    <name type="scientific">Hymenobacter properus</name>
    <dbReference type="NCBI Taxonomy" id="2791026"/>
    <lineage>
        <taxon>Bacteria</taxon>
        <taxon>Pseudomonadati</taxon>
        <taxon>Bacteroidota</taxon>
        <taxon>Cytophagia</taxon>
        <taxon>Cytophagales</taxon>
        <taxon>Hymenobacteraceae</taxon>
        <taxon>Hymenobacter</taxon>
    </lineage>
</organism>
<dbReference type="GO" id="GO:0046872">
    <property type="term" value="F:metal ion binding"/>
    <property type="evidence" value="ECO:0007669"/>
    <property type="project" value="UniProtKB-KW"/>
</dbReference>
<dbReference type="GO" id="GO:0016020">
    <property type="term" value="C:membrane"/>
    <property type="evidence" value="ECO:0007669"/>
    <property type="project" value="UniProtKB-SubCell"/>
</dbReference>
<keyword evidence="10" id="KW-1015">Disulfide bond</keyword>
<dbReference type="EMBL" id="JADQDP010000002">
    <property type="protein sequence ID" value="MBF9142177.1"/>
    <property type="molecule type" value="Genomic_DNA"/>
</dbReference>
<keyword evidence="6" id="KW-0560">Oxidoreductase</keyword>
<feature type="transmembrane region" description="Helical" evidence="12">
    <location>
        <begin position="315"/>
        <end position="336"/>
    </location>
</feature>
<dbReference type="InterPro" id="IPR050450">
    <property type="entry name" value="COX15/CtaA_HemeA_synthase"/>
</dbReference>
<comment type="pathway">
    <text evidence="11">Porphyrin-containing compound metabolism.</text>
</comment>
<evidence type="ECO:0000313" key="14">
    <source>
        <dbReference type="Proteomes" id="UP000645610"/>
    </source>
</evidence>
<evidence type="ECO:0000256" key="5">
    <source>
        <dbReference type="ARBA" id="ARBA00022989"/>
    </source>
</evidence>
<keyword evidence="3 12" id="KW-0812">Transmembrane</keyword>
<keyword evidence="7" id="KW-0408">Iron</keyword>
<dbReference type="Pfam" id="PF02628">
    <property type="entry name" value="COX15-CtaA"/>
    <property type="match status" value="2"/>
</dbReference>
<gene>
    <name evidence="13" type="ORF">I2I01_11055</name>
</gene>
<keyword evidence="9 12" id="KW-0472">Membrane</keyword>
<feature type="transmembrane region" description="Helical" evidence="12">
    <location>
        <begin position="122"/>
        <end position="141"/>
    </location>
</feature>
<evidence type="ECO:0000256" key="2">
    <source>
        <dbReference type="ARBA" id="ARBA00022475"/>
    </source>
</evidence>
<keyword evidence="4" id="KW-0479">Metal-binding</keyword>
<dbReference type="PANTHER" id="PTHR35457:SF1">
    <property type="entry name" value="HEME A SYNTHASE"/>
    <property type="match status" value="1"/>
</dbReference>
<sequence length="383" mass="42122">MDNLIISPVERRFRFVGLLTVVAVYLLILVGGIVRSTGSGMGCPDWPKCFGSWVPPTKASELPTNYKEIYTAQRVAKNQKLARTLQRLGFAQVAGSIFAHPTQYIETDFNPVKTWIEYVNRLLGALIGIFVFLTVVFAWPYWQRDRTVFWLAFASFLLTGVQGYLGSLVVSTNLLPVMVTVHMALALLIVALLLYAVGRARWGREGATKTVAPIQTGTHLAAASTATMPNLSIQLWLWAALLLTFWQIVLGTQVREQIDIVSAAAGYAARETWVSKVGSVFSIHRTVSAAVLLLNVYVSYELWRWGNVRLRRLVTATLAVIGLEILAGIILASFSFPAAVQPVHLTLATVLFGIQFLLLLAVGRARKVPETLAPSDAARRVVA</sequence>
<dbReference type="RefSeq" id="WP_196286497.1">
    <property type="nucleotide sequence ID" value="NZ_JADQDP010000002.1"/>
</dbReference>
<reference evidence="13 14" key="1">
    <citation type="submission" date="2020-11" db="EMBL/GenBank/DDBJ databases">
        <authorList>
            <person name="Kim M.K."/>
        </authorList>
    </citation>
    <scope>NUCLEOTIDE SEQUENCE [LARGE SCALE GENOMIC DNA]</scope>
    <source>
        <strain evidence="13 14">BT439</strain>
    </source>
</reference>
<accession>A0A931BIW3</accession>
<feature type="transmembrane region" description="Helical" evidence="12">
    <location>
        <begin position="342"/>
        <end position="362"/>
    </location>
</feature>
<evidence type="ECO:0000256" key="11">
    <source>
        <dbReference type="ARBA" id="ARBA00023444"/>
    </source>
</evidence>
<dbReference type="AlphaFoldDB" id="A0A931BIW3"/>
<proteinExistence type="predicted"/>
<feature type="transmembrane region" description="Helical" evidence="12">
    <location>
        <begin position="148"/>
        <end position="165"/>
    </location>
</feature>
<keyword evidence="2" id="KW-1003">Cell membrane</keyword>
<dbReference type="PANTHER" id="PTHR35457">
    <property type="entry name" value="HEME A SYNTHASE"/>
    <property type="match status" value="1"/>
</dbReference>
<evidence type="ECO:0000256" key="9">
    <source>
        <dbReference type="ARBA" id="ARBA00023136"/>
    </source>
</evidence>
<protein>
    <submittedName>
        <fullName evidence="13">COX15/CtaA family protein</fullName>
    </submittedName>
</protein>
<evidence type="ECO:0000256" key="10">
    <source>
        <dbReference type="ARBA" id="ARBA00023157"/>
    </source>
</evidence>
<comment type="caution">
    <text evidence="13">The sequence shown here is derived from an EMBL/GenBank/DDBJ whole genome shotgun (WGS) entry which is preliminary data.</text>
</comment>
<evidence type="ECO:0000256" key="8">
    <source>
        <dbReference type="ARBA" id="ARBA00023133"/>
    </source>
</evidence>
<evidence type="ECO:0000256" key="4">
    <source>
        <dbReference type="ARBA" id="ARBA00022723"/>
    </source>
</evidence>
<evidence type="ECO:0000256" key="12">
    <source>
        <dbReference type="SAM" id="Phobius"/>
    </source>
</evidence>
<dbReference type="GO" id="GO:0006784">
    <property type="term" value="P:heme A biosynthetic process"/>
    <property type="evidence" value="ECO:0007669"/>
    <property type="project" value="InterPro"/>
</dbReference>
<dbReference type="Proteomes" id="UP000645610">
    <property type="component" value="Unassembled WGS sequence"/>
</dbReference>
<evidence type="ECO:0000256" key="6">
    <source>
        <dbReference type="ARBA" id="ARBA00023002"/>
    </source>
</evidence>
<feature type="transmembrane region" description="Helical" evidence="12">
    <location>
        <begin position="283"/>
        <end position="303"/>
    </location>
</feature>
<evidence type="ECO:0000313" key="13">
    <source>
        <dbReference type="EMBL" id="MBF9142177.1"/>
    </source>
</evidence>
<evidence type="ECO:0000256" key="1">
    <source>
        <dbReference type="ARBA" id="ARBA00004141"/>
    </source>
</evidence>